<evidence type="ECO:0000313" key="2">
    <source>
        <dbReference type="Proteomes" id="UP000886885"/>
    </source>
</evidence>
<name>A0A8X8ATD7_POPTO</name>
<keyword evidence="2" id="KW-1185">Reference proteome</keyword>
<protein>
    <submittedName>
        <fullName evidence="1">Uncharacterized protein</fullName>
    </submittedName>
</protein>
<comment type="caution">
    <text evidence="1">The sequence shown here is derived from an EMBL/GenBank/DDBJ whole genome shotgun (WGS) entry which is preliminary data.</text>
</comment>
<dbReference type="AlphaFoldDB" id="A0A8X8ATD7"/>
<dbReference type="Proteomes" id="UP000886885">
    <property type="component" value="Chromosome 2A"/>
</dbReference>
<accession>A0A8X8ATD7</accession>
<reference evidence="1" key="1">
    <citation type="journal article" date="2020" name="bioRxiv">
        <title>Hybrid origin of Populus tomentosa Carr. identified through genome sequencing and phylogenomic analysis.</title>
        <authorList>
            <person name="An X."/>
            <person name="Gao K."/>
            <person name="Chen Z."/>
            <person name="Li J."/>
            <person name="Yang X."/>
            <person name="Yang X."/>
            <person name="Zhou J."/>
            <person name="Guo T."/>
            <person name="Zhao T."/>
            <person name="Huang S."/>
            <person name="Miao D."/>
            <person name="Khan W.U."/>
            <person name="Rao P."/>
            <person name="Ye M."/>
            <person name="Lei B."/>
            <person name="Liao W."/>
            <person name="Wang J."/>
            <person name="Ji L."/>
            <person name="Li Y."/>
            <person name="Guo B."/>
            <person name="Mustafa N.S."/>
            <person name="Li S."/>
            <person name="Yun Q."/>
            <person name="Keller S.R."/>
            <person name="Mao J."/>
            <person name="Zhang R."/>
            <person name="Strauss S.H."/>
        </authorList>
    </citation>
    <scope>NUCLEOTIDE SEQUENCE</scope>
    <source>
        <strain evidence="1">GM15</strain>
        <tissue evidence="1">Leaf</tissue>
    </source>
</reference>
<evidence type="ECO:0000313" key="1">
    <source>
        <dbReference type="EMBL" id="KAG6786925.1"/>
    </source>
</evidence>
<proteinExistence type="predicted"/>
<organism evidence="1 2">
    <name type="scientific">Populus tomentosa</name>
    <name type="common">Chinese white poplar</name>
    <dbReference type="NCBI Taxonomy" id="118781"/>
    <lineage>
        <taxon>Eukaryota</taxon>
        <taxon>Viridiplantae</taxon>
        <taxon>Streptophyta</taxon>
        <taxon>Embryophyta</taxon>
        <taxon>Tracheophyta</taxon>
        <taxon>Spermatophyta</taxon>
        <taxon>Magnoliopsida</taxon>
        <taxon>eudicotyledons</taxon>
        <taxon>Gunneridae</taxon>
        <taxon>Pentapetalae</taxon>
        <taxon>rosids</taxon>
        <taxon>fabids</taxon>
        <taxon>Malpighiales</taxon>
        <taxon>Salicaceae</taxon>
        <taxon>Saliceae</taxon>
        <taxon>Populus</taxon>
    </lineage>
</organism>
<dbReference type="EMBL" id="JAAWWB010000003">
    <property type="protein sequence ID" value="KAG6786925.1"/>
    <property type="molecule type" value="Genomic_DNA"/>
</dbReference>
<sequence length="149" mass="16734">MGNWFARKYLAVHPTDQDGEDIVKSSLITPSSSSLRIKVRMTRTQLEELMALADLSQGSSDLGRVILQECLDGRFRARVVVGDEGLLSSEYARNLYTIKEEQNGPLLWKRSININNELIHTPQHQEVSPILTVSVLYVSINSGEKSIIH</sequence>
<gene>
    <name evidence="1" type="ORF">POTOM_008545</name>
</gene>
<dbReference type="OrthoDB" id="1679286at2759"/>